<keyword evidence="3" id="KW-1185">Reference proteome</keyword>
<proteinExistence type="predicted"/>
<protein>
    <recommendedName>
        <fullName evidence="4">Autotransporter-associated beta strand repeat protein</fullName>
    </recommendedName>
</protein>
<comment type="caution">
    <text evidence="2">The sequence shown here is derived from an EMBL/GenBank/DDBJ whole genome shotgun (WGS) entry which is preliminary data.</text>
</comment>
<evidence type="ECO:0000256" key="1">
    <source>
        <dbReference type="SAM" id="Phobius"/>
    </source>
</evidence>
<keyword evidence="1" id="KW-0812">Transmembrane</keyword>
<organism evidence="2 3">
    <name type="scientific">Posidoniimonas polymericola</name>
    <dbReference type="NCBI Taxonomy" id="2528002"/>
    <lineage>
        <taxon>Bacteria</taxon>
        <taxon>Pseudomonadati</taxon>
        <taxon>Planctomycetota</taxon>
        <taxon>Planctomycetia</taxon>
        <taxon>Pirellulales</taxon>
        <taxon>Lacipirellulaceae</taxon>
        <taxon>Posidoniimonas</taxon>
    </lineage>
</organism>
<dbReference type="Proteomes" id="UP000318478">
    <property type="component" value="Unassembled WGS sequence"/>
</dbReference>
<feature type="transmembrane region" description="Helical" evidence="1">
    <location>
        <begin position="505"/>
        <end position="523"/>
    </location>
</feature>
<reference evidence="2 3" key="1">
    <citation type="submission" date="2019-02" db="EMBL/GenBank/DDBJ databases">
        <title>Deep-cultivation of Planctomycetes and their phenomic and genomic characterization uncovers novel biology.</title>
        <authorList>
            <person name="Wiegand S."/>
            <person name="Jogler M."/>
            <person name="Boedeker C."/>
            <person name="Pinto D."/>
            <person name="Vollmers J."/>
            <person name="Rivas-Marin E."/>
            <person name="Kohn T."/>
            <person name="Peeters S.H."/>
            <person name="Heuer A."/>
            <person name="Rast P."/>
            <person name="Oberbeckmann S."/>
            <person name="Bunk B."/>
            <person name="Jeske O."/>
            <person name="Meyerdierks A."/>
            <person name="Storesund J.E."/>
            <person name="Kallscheuer N."/>
            <person name="Luecker S."/>
            <person name="Lage O.M."/>
            <person name="Pohl T."/>
            <person name="Merkel B.J."/>
            <person name="Hornburger P."/>
            <person name="Mueller R.-W."/>
            <person name="Bruemmer F."/>
            <person name="Labrenz M."/>
            <person name="Spormann A.M."/>
            <person name="Op Den Camp H."/>
            <person name="Overmann J."/>
            <person name="Amann R."/>
            <person name="Jetten M.S.M."/>
            <person name="Mascher T."/>
            <person name="Medema M.H."/>
            <person name="Devos D.P."/>
            <person name="Kaster A.-K."/>
            <person name="Ovreas L."/>
            <person name="Rohde M."/>
            <person name="Galperin M.Y."/>
            <person name="Jogler C."/>
        </authorList>
    </citation>
    <scope>NUCLEOTIDE SEQUENCE [LARGE SCALE GENOMIC DNA]</scope>
    <source>
        <strain evidence="2 3">Pla123a</strain>
    </source>
</reference>
<keyword evidence="1" id="KW-1133">Transmembrane helix</keyword>
<keyword evidence="1" id="KW-0472">Membrane</keyword>
<accession>A0A5C5YLE5</accession>
<evidence type="ECO:0000313" key="3">
    <source>
        <dbReference type="Proteomes" id="UP000318478"/>
    </source>
</evidence>
<dbReference type="EMBL" id="SJPO01000007">
    <property type="protein sequence ID" value="TWT75721.1"/>
    <property type="molecule type" value="Genomic_DNA"/>
</dbReference>
<dbReference type="OrthoDB" id="230139at2"/>
<sequence length="1242" mass="126898">MWRRFAVLGLVYGGCLGAVVQAQVLELGLDGVAWETPNDTGPLLYKEVAESDLVSVKAKISSQTSGFWSQAGVIARLPNPVDQAAAQENWQAAWSFRPLEEGTWDLQHNMASAGIETEVGQTGLDSADLTYVRLDNLGSGEFQAFFGSGTDDSISWTALAGTQTNASLIGQTLQVGVAGGAIGALPEAVALFDWVEIETTGDTFRDDFDYTRDFVADGLPSPGIWDGLLNGSAGGVNVQTGDIGQCVVCNWNVNGSGDFANAANWLDDLGAAIRFAPNRSASQVVFGEVAAAGPAVVFVNKDMTVEQLTFDNTSNSYVLGGGGSISFDSEGVAGAINVLAGTHQIQVDLALLTDVTATAAAGASLDINALVSLNGNTLTVTGDGVINLNNGVVLVDGGGIVNSGAIAGLTAADGDYSQTSEGSLLYTLGKSSEIGIAGVAELGGALELSLAEGFFATPGATYTLLTADSVVDNGLVLSGDGAGQFDLMVNGTSVSVVAMSIPEPAGLVLSIGAFLAVCCVYRCRLGRPAFASARVASLFAVTMVLATSSVLADTLTLGPMDQDATYRDDFNSTFDYFTANGGVPTGTFASSLGGTASWTATHNAQFGTDGSFPSAFVANGVDGMGDPKPGLLVIEDLAFHVNTDEALGVGFEGNKNNAPMLFANVDAGDNFEATIKIEQQTSGFWSYSPIVARLSGPPVGLGTGDTLDPTEAFITAGNFRTTADDPLTEDVDESLNMATLVQNVGDLNGDGNLQEEEGQAAFTLDEFPLYLKLTKRAAQFTTSTSTDGVTFTDQVAVINPLLNSPGSLLEIGPSFMMFQGGEFGQTELDFFEITVQKQQRFTDATWSPAGATANGNWNSGGNWSSLTAPGQVPDANSVNVVLGGANAGAGAVTVYNNADVAIRSLAFTSADTYAISGLGSITLEPDALSDTDTDATFISVEAGAHEIQVPVVLSSSAASDNRVLVVPGSTLDFDNQLDLNGKTLSVEGGGVVNVNNNIDTGTTGELIVSGAVLGGSGRVNGDVGSTGGAVAPGQGVGTLTVDGDYTQDGAASLFIELAGESVGQFDVLDVLGAAILDGVLNIEYANGYLPTAADIGATWEVLTAGSVNNAAGIELDSSDASFYSLSATASSLILTLTAEPVLGLVGDYNDDGVVDAADYTVYRDAAGSATSLPNRGPGLSGVVGVGDYTAWQTNYGATTAPGSGVEAVPEPIGAAVVAMLALSAACATSSSRQRFGRRTGVE</sequence>
<gene>
    <name evidence="2" type="ORF">Pla123a_32310</name>
</gene>
<name>A0A5C5YLE5_9BACT</name>
<dbReference type="AlphaFoldDB" id="A0A5C5YLE5"/>
<evidence type="ECO:0000313" key="2">
    <source>
        <dbReference type="EMBL" id="TWT75721.1"/>
    </source>
</evidence>
<feature type="transmembrane region" description="Helical" evidence="1">
    <location>
        <begin position="535"/>
        <end position="552"/>
    </location>
</feature>
<evidence type="ECO:0008006" key="4">
    <source>
        <dbReference type="Google" id="ProtNLM"/>
    </source>
</evidence>
<dbReference type="RefSeq" id="WP_146588716.1">
    <property type="nucleotide sequence ID" value="NZ_SJPO01000007.1"/>
</dbReference>